<dbReference type="InterPro" id="IPR012296">
    <property type="entry name" value="Nuclease_put_TT1808"/>
</dbReference>
<evidence type="ECO:0000313" key="3">
    <source>
        <dbReference type="Proteomes" id="UP000295781"/>
    </source>
</evidence>
<dbReference type="InterPro" id="IPR008538">
    <property type="entry name" value="Uma2"/>
</dbReference>
<dbReference type="SUPFAM" id="SSF52980">
    <property type="entry name" value="Restriction endonuclease-like"/>
    <property type="match status" value="1"/>
</dbReference>
<gene>
    <name evidence="2" type="ORF">SOCEGT47_037310</name>
</gene>
<dbReference type="RefSeq" id="WP_129348258.1">
    <property type="nucleotide sequence ID" value="NZ_CP012670.1"/>
</dbReference>
<dbReference type="Pfam" id="PF05685">
    <property type="entry name" value="Uma2"/>
    <property type="match status" value="1"/>
</dbReference>
<dbReference type="CDD" id="cd06260">
    <property type="entry name" value="DUF820-like"/>
    <property type="match status" value="1"/>
</dbReference>
<sequence>MGNAAVRRRMSAAEYLAWEREQPAKHEYHLGDVFAMAGGSPRHNFLSNAVGAELRASVRGTGCHVLSSDQRISARQGERYVYADAVVVCGGVQTEPGEGDVLANPTVVVEVLSRSTETFDRGEKWGGYQRLPSLTDYLLVSPWHVRIEHYRREGDGSWRYRVHERGDTIALASGAQVSVDAIYDGAFELPAD</sequence>
<dbReference type="OrthoDB" id="5503005at2"/>
<name>A0A4P2Q2K5_SORCE</name>
<accession>A0A4P2Q2K5</accession>
<dbReference type="Gene3D" id="3.90.1570.10">
    <property type="entry name" value="tt1808, chain A"/>
    <property type="match status" value="1"/>
</dbReference>
<feature type="domain" description="Putative restriction endonuclease" evidence="1">
    <location>
        <begin position="13"/>
        <end position="172"/>
    </location>
</feature>
<dbReference type="AlphaFoldDB" id="A0A4P2Q2K5"/>
<dbReference type="EMBL" id="CP012670">
    <property type="protein sequence ID" value="AUX23208.1"/>
    <property type="molecule type" value="Genomic_DNA"/>
</dbReference>
<evidence type="ECO:0000313" key="2">
    <source>
        <dbReference type="EMBL" id="AUX23208.1"/>
    </source>
</evidence>
<dbReference type="Proteomes" id="UP000295781">
    <property type="component" value="Chromosome"/>
</dbReference>
<dbReference type="InterPro" id="IPR011335">
    <property type="entry name" value="Restrct_endonuc-II-like"/>
</dbReference>
<organism evidence="2 3">
    <name type="scientific">Sorangium cellulosum</name>
    <name type="common">Polyangium cellulosum</name>
    <dbReference type="NCBI Taxonomy" id="56"/>
    <lineage>
        <taxon>Bacteria</taxon>
        <taxon>Pseudomonadati</taxon>
        <taxon>Myxococcota</taxon>
        <taxon>Polyangia</taxon>
        <taxon>Polyangiales</taxon>
        <taxon>Polyangiaceae</taxon>
        <taxon>Sorangium</taxon>
    </lineage>
</organism>
<evidence type="ECO:0000259" key="1">
    <source>
        <dbReference type="Pfam" id="PF05685"/>
    </source>
</evidence>
<dbReference type="PANTHER" id="PTHR36558:SF1">
    <property type="entry name" value="RESTRICTION ENDONUCLEASE DOMAIN-CONTAINING PROTEIN-RELATED"/>
    <property type="match status" value="1"/>
</dbReference>
<dbReference type="PANTHER" id="PTHR36558">
    <property type="entry name" value="GLR1098 PROTEIN"/>
    <property type="match status" value="1"/>
</dbReference>
<protein>
    <recommendedName>
        <fullName evidence="1">Putative restriction endonuclease domain-containing protein</fullName>
    </recommendedName>
</protein>
<reference evidence="2 3" key="1">
    <citation type="submission" date="2015-09" db="EMBL/GenBank/DDBJ databases">
        <title>Sorangium comparison.</title>
        <authorList>
            <person name="Zaburannyi N."/>
            <person name="Bunk B."/>
            <person name="Overmann J."/>
            <person name="Mueller R."/>
        </authorList>
    </citation>
    <scope>NUCLEOTIDE SEQUENCE [LARGE SCALE GENOMIC DNA]</scope>
    <source>
        <strain evidence="2 3">So ceGT47</strain>
    </source>
</reference>
<proteinExistence type="predicted"/>